<dbReference type="KEGG" id="rfs:C1I64_17855"/>
<evidence type="ECO:0000313" key="2">
    <source>
        <dbReference type="EMBL" id="AZZ53719.1"/>
    </source>
</evidence>
<accession>A0A3Q9UV09</accession>
<keyword evidence="1" id="KW-0812">Transmembrane</keyword>
<proteinExistence type="predicted"/>
<dbReference type="AlphaFoldDB" id="A0A3Q9UV09"/>
<reference evidence="2 3" key="1">
    <citation type="submission" date="2018-03" db="EMBL/GenBank/DDBJ databases">
        <title>Bacteriophage NCPPB3778 and a type I-E CRISPR drive the evolution of the US Biological Select Agent, Rathayibacter toxicus.</title>
        <authorList>
            <person name="Davis E.W.II."/>
            <person name="Tabima J.F."/>
            <person name="Weisberg A.J."/>
            <person name="Dantas Lopes L."/>
            <person name="Wiseman M.S."/>
            <person name="Wiseman M.S."/>
            <person name="Pupko T."/>
            <person name="Belcher M.S."/>
            <person name="Sechler A.J."/>
            <person name="Tancos M.A."/>
            <person name="Schroeder B.K."/>
            <person name="Murray T.D."/>
            <person name="Luster D.G."/>
            <person name="Schneider W.L."/>
            <person name="Rogers E."/>
            <person name="Andreote F.D."/>
            <person name="Grunwald N.J."/>
            <person name="Putnam M.L."/>
            <person name="Chang J.H."/>
        </authorList>
    </citation>
    <scope>NUCLEOTIDE SEQUENCE [LARGE SCALE GENOMIC DNA]</scope>
    <source>
        <strain evidence="2 3">DSM 15932</strain>
    </source>
</reference>
<feature type="transmembrane region" description="Helical" evidence="1">
    <location>
        <begin position="6"/>
        <end position="28"/>
    </location>
</feature>
<protein>
    <submittedName>
        <fullName evidence="2">Peptidase</fullName>
    </submittedName>
</protein>
<keyword evidence="1" id="KW-1133">Transmembrane helix</keyword>
<feature type="transmembrane region" description="Helical" evidence="1">
    <location>
        <begin position="49"/>
        <end position="72"/>
    </location>
</feature>
<sequence length="231" mass="22646">MSGSVVSGSVVSGSVVSGSVVSGSVVSGTPATRAHGRRRAVQARRRSRAPLALAAAIALVLGAGASASALFLDRATAGAQVGAGTVVAEFDATGVTTVQVPVADLLPGGTARRLVDLTNAGTVSMGALQLESAATTVGASASDGLQLALERCSVAWSSDAATCPGTTTTVAADRPATARIDLPASPAFAIGATDHLRLTLRLPESSPSAAQSTSGILTLAVLGVQAPGKHR</sequence>
<gene>
    <name evidence="2" type="ORF">C1I64_17855</name>
</gene>
<dbReference type="RefSeq" id="WP_127888143.1">
    <property type="nucleotide sequence ID" value="NZ_CP028137.1"/>
</dbReference>
<dbReference type="Proteomes" id="UP000285317">
    <property type="component" value="Chromosome"/>
</dbReference>
<evidence type="ECO:0000256" key="1">
    <source>
        <dbReference type="SAM" id="Phobius"/>
    </source>
</evidence>
<name>A0A3Q9UV09_9MICO</name>
<organism evidence="2 3">
    <name type="scientific">Rathayibacter festucae DSM 15932</name>
    <dbReference type="NCBI Taxonomy" id="1328866"/>
    <lineage>
        <taxon>Bacteria</taxon>
        <taxon>Bacillati</taxon>
        <taxon>Actinomycetota</taxon>
        <taxon>Actinomycetes</taxon>
        <taxon>Micrococcales</taxon>
        <taxon>Microbacteriaceae</taxon>
        <taxon>Rathayibacter</taxon>
    </lineage>
</organism>
<dbReference type="EMBL" id="CP028137">
    <property type="protein sequence ID" value="AZZ53719.1"/>
    <property type="molecule type" value="Genomic_DNA"/>
</dbReference>
<keyword evidence="1" id="KW-0472">Membrane</keyword>
<evidence type="ECO:0000313" key="3">
    <source>
        <dbReference type="Proteomes" id="UP000285317"/>
    </source>
</evidence>